<dbReference type="SUPFAM" id="SSF53335">
    <property type="entry name" value="S-adenosyl-L-methionine-dependent methyltransferases"/>
    <property type="match status" value="1"/>
</dbReference>
<dbReference type="InterPro" id="IPR027555">
    <property type="entry name" value="Mo5U34_MeTrfas-like"/>
</dbReference>
<gene>
    <name evidence="1" type="ORF">MM415B01060_0001</name>
</gene>
<dbReference type="EMBL" id="MT141419">
    <property type="protein sequence ID" value="QJA60726.1"/>
    <property type="molecule type" value="Genomic_DNA"/>
</dbReference>
<reference evidence="1" key="1">
    <citation type="submission" date="2020-03" db="EMBL/GenBank/DDBJ databases">
        <title>The deep terrestrial virosphere.</title>
        <authorList>
            <person name="Holmfeldt K."/>
            <person name="Nilsson E."/>
            <person name="Simone D."/>
            <person name="Lopez-Fernandez M."/>
            <person name="Wu X."/>
            <person name="de Brujin I."/>
            <person name="Lundin D."/>
            <person name="Andersson A."/>
            <person name="Bertilsson S."/>
            <person name="Dopson M."/>
        </authorList>
    </citation>
    <scope>NUCLEOTIDE SEQUENCE</scope>
    <source>
        <strain evidence="1">MM415B01060</strain>
    </source>
</reference>
<feature type="non-terminal residue" evidence="1">
    <location>
        <position position="1"/>
    </location>
</feature>
<keyword evidence="1" id="KW-0489">Methyltransferase</keyword>
<dbReference type="GO" id="GO:0032259">
    <property type="term" value="P:methylation"/>
    <property type="evidence" value="ECO:0007669"/>
    <property type="project" value="UniProtKB-KW"/>
</dbReference>
<keyword evidence="1" id="KW-0808">Transferase</keyword>
<dbReference type="InterPro" id="IPR029063">
    <property type="entry name" value="SAM-dependent_MTases_sf"/>
</dbReference>
<dbReference type="CDD" id="cd02440">
    <property type="entry name" value="AdoMet_MTases"/>
    <property type="match status" value="1"/>
</dbReference>
<dbReference type="GO" id="GO:0008168">
    <property type="term" value="F:methyltransferase activity"/>
    <property type="evidence" value="ECO:0007669"/>
    <property type="project" value="UniProtKB-KW"/>
</dbReference>
<proteinExistence type="predicted"/>
<evidence type="ECO:0000313" key="1">
    <source>
        <dbReference type="EMBL" id="QJA60726.1"/>
    </source>
</evidence>
<name>A0A6M3IT45_9ZZZZ</name>
<dbReference type="AlphaFoldDB" id="A0A6M3IT45"/>
<sequence>MGTRTHDVFVADGCIIGPASNYQGYIYDVAANECRPTNDRMRARWAAICDFFPDLVMGKTVLDIGAHQGFFCFKALEHGATAVIGIESNENFYRPVADALTILPVSKLEWIKARWPATDHQADVVVLLSTIHHLYPVMSLLEIVAALERSTGQIAIVDFPDEHDANVEQQGHDPIEYNLTVFDGLVRINFQAISIKTGYNPTRHLYILRKGAENE</sequence>
<protein>
    <submittedName>
        <fullName evidence="1">Putative methyltransferase</fullName>
    </submittedName>
</protein>
<organism evidence="1">
    <name type="scientific">viral metagenome</name>
    <dbReference type="NCBI Taxonomy" id="1070528"/>
    <lineage>
        <taxon>unclassified sequences</taxon>
        <taxon>metagenomes</taxon>
        <taxon>organismal metagenomes</taxon>
    </lineage>
</organism>
<accession>A0A6M3IT45</accession>
<dbReference type="Gene3D" id="3.40.50.150">
    <property type="entry name" value="Vaccinia Virus protein VP39"/>
    <property type="match status" value="1"/>
</dbReference>
<dbReference type="Pfam" id="PF08003">
    <property type="entry name" value="Methyltransf_9"/>
    <property type="match status" value="1"/>
</dbReference>